<evidence type="ECO:0000259" key="1">
    <source>
        <dbReference type="Pfam" id="PF07971"/>
    </source>
</evidence>
<comment type="caution">
    <text evidence="2">The sequence shown here is derived from an EMBL/GenBank/DDBJ whole genome shotgun (WGS) entry which is preliminary data.</text>
</comment>
<dbReference type="InterPro" id="IPR012939">
    <property type="entry name" value="Glyco_hydro_92"/>
</dbReference>
<dbReference type="Pfam" id="PF07971">
    <property type="entry name" value="Glyco_hydro_92"/>
    <property type="match status" value="1"/>
</dbReference>
<protein>
    <recommendedName>
        <fullName evidence="1">Glycosyl hydrolase family 92 domain-containing protein</fullName>
    </recommendedName>
</protein>
<dbReference type="EMBL" id="SDEE01000469">
    <property type="protein sequence ID" value="RXW16148.1"/>
    <property type="molecule type" value="Genomic_DNA"/>
</dbReference>
<accession>A0A4V1Q2S9</accession>
<dbReference type="STRING" id="2316362.A0A4V1Q2S9"/>
<gene>
    <name evidence="2" type="ORF">EST38_g9706</name>
</gene>
<dbReference type="AlphaFoldDB" id="A0A4V1Q2S9"/>
<organism evidence="2 3">
    <name type="scientific">Candolleomyces aberdarensis</name>
    <dbReference type="NCBI Taxonomy" id="2316362"/>
    <lineage>
        <taxon>Eukaryota</taxon>
        <taxon>Fungi</taxon>
        <taxon>Dikarya</taxon>
        <taxon>Basidiomycota</taxon>
        <taxon>Agaricomycotina</taxon>
        <taxon>Agaricomycetes</taxon>
        <taxon>Agaricomycetidae</taxon>
        <taxon>Agaricales</taxon>
        <taxon>Agaricineae</taxon>
        <taxon>Psathyrellaceae</taxon>
        <taxon>Candolleomyces</taxon>
    </lineage>
</organism>
<evidence type="ECO:0000313" key="2">
    <source>
        <dbReference type="EMBL" id="RXW16148.1"/>
    </source>
</evidence>
<evidence type="ECO:0000313" key="3">
    <source>
        <dbReference type="Proteomes" id="UP000290288"/>
    </source>
</evidence>
<dbReference type="OrthoDB" id="449263at2759"/>
<dbReference type="Proteomes" id="UP000290288">
    <property type="component" value="Unassembled WGS sequence"/>
</dbReference>
<proteinExistence type="predicted"/>
<sequence>MVGTHADSLIAEAALKNVSGFTTHQDRELARDAAWKDSRVASEVGHNDYTNELLCHLPYHYALSGAAYKTQERVQDIDQENRGNLADGLTGMGWGNEDCGRKNTWYIFSTTAFYLVSPVSREKSIFFTIKAPEARTKPFVKSLTINGVKLTGPVIEHKALLAAGGDGIVEVVFETSETVE</sequence>
<keyword evidence="3" id="KW-1185">Reference proteome</keyword>
<feature type="domain" description="Glycosyl hydrolase family 92" evidence="1">
    <location>
        <begin position="38"/>
        <end position="122"/>
    </location>
</feature>
<name>A0A4V1Q2S9_9AGAR</name>
<dbReference type="Gene3D" id="3.30.2080.10">
    <property type="entry name" value="GH92 mannosidase domain"/>
    <property type="match status" value="1"/>
</dbReference>
<reference evidence="2 3" key="1">
    <citation type="submission" date="2019-01" db="EMBL/GenBank/DDBJ databases">
        <title>Draft genome sequence of Psathyrella aberdarensis IHI B618.</title>
        <authorList>
            <person name="Buettner E."/>
            <person name="Kellner H."/>
        </authorList>
    </citation>
    <scope>NUCLEOTIDE SEQUENCE [LARGE SCALE GENOMIC DNA]</scope>
    <source>
        <strain evidence="2 3">IHI B618</strain>
    </source>
</reference>